<reference evidence="12" key="2">
    <citation type="submission" date="2022-10" db="EMBL/GenBank/DDBJ databases">
        <authorList>
            <consortium name="ENA_rothamsted_submissions"/>
            <consortium name="culmorum"/>
            <person name="King R."/>
        </authorList>
    </citation>
    <scope>NUCLEOTIDE SEQUENCE</scope>
</reference>
<keyword evidence="5 9" id="KW-0010">Activator</keyword>
<comment type="function">
    <text evidence="9">Component of the Mediator complex, a coactivator involved in the regulated transcription of nearly all RNA polymerase II-dependent genes. Mediator functions as a bridge to convey information from gene-specific regulatory proteins to the basal RNA polymerase II transcription machinery. Mediator is recruited to promoters by direct interactions with regulatory proteins and serves as a scaffold for the assembly of a functional preinitiation complex with RNA polymerase II and the general transcription factors.</text>
</comment>
<feature type="compositionally biased region" description="Basic and acidic residues" evidence="10">
    <location>
        <begin position="1074"/>
        <end position="1087"/>
    </location>
</feature>
<feature type="compositionally biased region" description="Low complexity" evidence="10">
    <location>
        <begin position="987"/>
        <end position="1014"/>
    </location>
</feature>
<feature type="region of interest" description="Disordered" evidence="10">
    <location>
        <begin position="548"/>
        <end position="580"/>
    </location>
</feature>
<keyword evidence="7 9" id="KW-0539">Nucleus</keyword>
<keyword evidence="6 9" id="KW-0804">Transcription</keyword>
<feature type="compositionally biased region" description="Polar residues" evidence="10">
    <location>
        <begin position="759"/>
        <end position="775"/>
    </location>
</feature>
<accession>A0A9N9WYQ1</accession>
<evidence type="ECO:0000313" key="12">
    <source>
        <dbReference type="EMBL" id="CAG9811436.1"/>
    </source>
</evidence>
<comment type="similarity">
    <text evidence="2 9">Belongs to the Mediator complex subunit 1 family.</text>
</comment>
<evidence type="ECO:0000256" key="8">
    <source>
        <dbReference type="ARBA" id="ARBA00031254"/>
    </source>
</evidence>
<evidence type="ECO:0000256" key="3">
    <source>
        <dbReference type="ARBA" id="ARBA00020612"/>
    </source>
</evidence>
<gene>
    <name evidence="12" type="ORF">CHIRRI_LOCUS14245</name>
</gene>
<dbReference type="EMBL" id="OU895880">
    <property type="protein sequence ID" value="CAG9811436.1"/>
    <property type="molecule type" value="Genomic_DNA"/>
</dbReference>
<evidence type="ECO:0000313" key="13">
    <source>
        <dbReference type="Proteomes" id="UP001153620"/>
    </source>
</evidence>
<evidence type="ECO:0000256" key="10">
    <source>
        <dbReference type="SAM" id="MobiDB-lite"/>
    </source>
</evidence>
<feature type="region of interest" description="Disordered" evidence="10">
    <location>
        <begin position="652"/>
        <end position="864"/>
    </location>
</feature>
<name>A0A9N9WYQ1_9DIPT</name>
<feature type="region of interest" description="Disordered" evidence="10">
    <location>
        <begin position="1071"/>
        <end position="1110"/>
    </location>
</feature>
<feature type="compositionally biased region" description="Basic and acidic residues" evidence="10">
    <location>
        <begin position="556"/>
        <end position="567"/>
    </location>
</feature>
<feature type="region of interest" description="Disordered" evidence="10">
    <location>
        <begin position="926"/>
        <end position="1059"/>
    </location>
</feature>
<organism evidence="12 13">
    <name type="scientific">Chironomus riparius</name>
    <dbReference type="NCBI Taxonomy" id="315576"/>
    <lineage>
        <taxon>Eukaryota</taxon>
        <taxon>Metazoa</taxon>
        <taxon>Ecdysozoa</taxon>
        <taxon>Arthropoda</taxon>
        <taxon>Hexapoda</taxon>
        <taxon>Insecta</taxon>
        <taxon>Pterygota</taxon>
        <taxon>Neoptera</taxon>
        <taxon>Endopterygota</taxon>
        <taxon>Diptera</taxon>
        <taxon>Nematocera</taxon>
        <taxon>Chironomoidea</taxon>
        <taxon>Chironomidae</taxon>
        <taxon>Chironominae</taxon>
        <taxon>Chironomus</taxon>
    </lineage>
</organism>
<dbReference type="PANTHER" id="PTHR12881:SF10">
    <property type="entry name" value="MEDIATOR OF RNA POLYMERASE II TRANSCRIPTION SUBUNIT 1"/>
    <property type="match status" value="1"/>
</dbReference>
<dbReference type="OrthoDB" id="2281547at2759"/>
<dbReference type="InterPro" id="IPR051999">
    <property type="entry name" value="Mediator_complex_subunit_1"/>
</dbReference>
<evidence type="ECO:0000256" key="9">
    <source>
        <dbReference type="RuleBase" id="RU364059"/>
    </source>
</evidence>
<reference evidence="12" key="1">
    <citation type="submission" date="2022-01" db="EMBL/GenBank/DDBJ databases">
        <authorList>
            <person name="King R."/>
        </authorList>
    </citation>
    <scope>NUCLEOTIDE SEQUENCE</scope>
</reference>
<evidence type="ECO:0000256" key="7">
    <source>
        <dbReference type="ARBA" id="ARBA00023242"/>
    </source>
</evidence>
<dbReference type="PANTHER" id="PTHR12881">
    <property type="entry name" value="MEDIATOR OF RNA POLYMERASE II TRANSCRIPTION SUBUNIT 1"/>
    <property type="match status" value="1"/>
</dbReference>
<proteinExistence type="inferred from homology"/>
<evidence type="ECO:0000256" key="1">
    <source>
        <dbReference type="ARBA" id="ARBA00004123"/>
    </source>
</evidence>
<keyword evidence="4 9" id="KW-0805">Transcription regulation</keyword>
<feature type="compositionally biased region" description="Low complexity" evidence="10">
    <location>
        <begin position="655"/>
        <end position="668"/>
    </location>
</feature>
<dbReference type="Proteomes" id="UP001153620">
    <property type="component" value="Chromosome 4"/>
</dbReference>
<dbReference type="GO" id="GO:0003712">
    <property type="term" value="F:transcription coregulator activity"/>
    <property type="evidence" value="ECO:0007669"/>
    <property type="project" value="InterPro"/>
</dbReference>
<feature type="compositionally biased region" description="Basic and acidic residues" evidence="10">
    <location>
        <begin position="779"/>
        <end position="791"/>
    </location>
</feature>
<dbReference type="AlphaFoldDB" id="A0A9N9WYQ1"/>
<keyword evidence="13" id="KW-1185">Reference proteome</keyword>
<feature type="compositionally biased region" description="Low complexity" evidence="10">
    <location>
        <begin position="817"/>
        <end position="829"/>
    </location>
</feature>
<evidence type="ECO:0000256" key="2">
    <source>
        <dbReference type="ARBA" id="ARBA00006210"/>
    </source>
</evidence>
<dbReference type="GO" id="GO:0045944">
    <property type="term" value="P:positive regulation of transcription by RNA polymerase II"/>
    <property type="evidence" value="ECO:0007669"/>
    <property type="project" value="UniProtKB-ARBA"/>
</dbReference>
<feature type="compositionally biased region" description="Low complexity" evidence="10">
    <location>
        <begin position="1029"/>
        <end position="1042"/>
    </location>
</feature>
<evidence type="ECO:0000256" key="4">
    <source>
        <dbReference type="ARBA" id="ARBA00023015"/>
    </source>
</evidence>
<dbReference type="GO" id="GO:0016592">
    <property type="term" value="C:mediator complex"/>
    <property type="evidence" value="ECO:0007669"/>
    <property type="project" value="InterPro"/>
</dbReference>
<evidence type="ECO:0000256" key="5">
    <source>
        <dbReference type="ARBA" id="ARBA00023159"/>
    </source>
</evidence>
<feature type="domain" description="Mediator complex subunit Med1" evidence="11">
    <location>
        <begin position="58"/>
        <end position="436"/>
    </location>
</feature>
<sequence>MSTQAVDKNKQWRMESLMESLRAKQSQKSFLDLAKATRMSLLEKKYNIDAIEKQTLQTALDNLQNNITIKNRTQLVERLEMITRRQLSLKFTENSNTSSLFISSDMFYLEILLDPQSGIVNDVKVHHECLNESESEPHLVEVLRKGDFIDFTQQLEGFQSIYQLNCESKIKSKALIALQALENDLMNIYGMESMQNIPPELIILSSSVGLLTKRRGGHPMKLTFFVRASELLNLEQKKMDTVLDALQNAAATKKNIGNSVTINLEAAAPSNKLQIMPLLLKNGKLDGNYNFQQITNTNSTMLPATFVLKLNKSFPISSKIVEDIKRITNLNVFEEVGSKNAVKVENQMHFDIQKESNSLLNQIINLESEGSYQNSQKGLFISLTDQSHCYFISDNPDLTGFNLKSIQFTEPSHVTRIIKLLREQALFNALIASCVRSNSRQDLESCYMFEVNIVSLHFIQIFIEHPTKETMITVELDLTNVKQVCCKINGSDFQYDAKLENYINRVLQKTNSIPMVTRSLLKYWDNEANEARMQKRIFNNGIYGLADPKSNGTSNTDKKDEMEKDDGSNDNDDSFSGNGQDSNAFDICGINKNEIFFKTNDSKGEKRMRTEENDVDIFDRKVSRIMGYDLDDENEEMMIPERNLLSDELMHNENSSISPCSSRSSESSAPNKKNMIMHQKSSSTPTPKSMIDVFEFNDPSPPHQLPIQSPKRIPTPKQSPSGTAFNPEKRIHDIEIIPLKNQRNVPSPSLDAPIPSPSMLGQTSITITPINNSNFFYKGSEKKSSTDDKSKSEKKKKRKREEGEMGSPAMVKKKSSDSLSSSPPKKSPSQMMGKPQASFKPLKSPLSESMIDPSSSPKVKHTMSKKIEDFPDAIDELAFLTNFDQAQQTMSPQAGLKHALLQSQAQANRKSSLNAVIDKLKSEIADTIMTPPSEKKGEYQIKSSGTSSDGIKITFNKTKKSSESKSPKHTGLKPGVQSGPASKKSSKNSSQKLLYQKSSSSSSLPSTNSSHPSPKSTSQPSKASKKESSMSPFYSSGNSSSSNDMLKNMLNLPSPTPRVDLMKSFQIPKLSARAKSDDKPLTDDQIHPRSAPTTPSHPMAPSPTMDMGQFGQLGQHQHKFYTSIQQQQQHKFMEQQRQKKLFKSASSEYLYDNQTGHSDGLAGMRGDAEFQAFLRAQSGNDMNMGMNMDTGNGGQQLNSNLFNDGDDGLNLDFIGSDI</sequence>
<dbReference type="Pfam" id="PF10744">
    <property type="entry name" value="Med1"/>
    <property type="match status" value="1"/>
</dbReference>
<evidence type="ECO:0000259" key="11">
    <source>
        <dbReference type="Pfam" id="PF10744"/>
    </source>
</evidence>
<dbReference type="InterPro" id="IPR019680">
    <property type="entry name" value="Mediator_Med1"/>
</dbReference>
<evidence type="ECO:0000256" key="6">
    <source>
        <dbReference type="ARBA" id="ARBA00023163"/>
    </source>
</evidence>
<comment type="subcellular location">
    <subcellularLocation>
        <location evidence="1 9">Nucleus</location>
    </subcellularLocation>
</comment>
<protein>
    <recommendedName>
        <fullName evidence="3 9">Mediator of RNA polymerase II transcription subunit 1</fullName>
    </recommendedName>
    <alternativeName>
        <fullName evidence="8 9">Mediator complex subunit 1</fullName>
    </alternativeName>
</protein>